<dbReference type="GO" id="GO:0016791">
    <property type="term" value="F:phosphatase activity"/>
    <property type="evidence" value="ECO:0007669"/>
    <property type="project" value="TreeGrafter"/>
</dbReference>
<dbReference type="Pfam" id="PF13242">
    <property type="entry name" value="Hydrolase_like"/>
    <property type="match status" value="1"/>
</dbReference>
<dbReference type="HOGENOM" id="CLU_056221_4_0_14"/>
<dbReference type="EMBL" id="CU469464">
    <property type="protein sequence ID" value="CAP18432.1"/>
    <property type="molecule type" value="Genomic_DNA"/>
</dbReference>
<gene>
    <name evidence="5" type="ordered locus">ATP_00245</name>
</gene>
<dbReference type="InterPro" id="IPR023214">
    <property type="entry name" value="HAD_sf"/>
</dbReference>
<dbReference type="NCBIfam" id="TIGR01662">
    <property type="entry name" value="HAD-SF-IIIA"/>
    <property type="match status" value="1"/>
</dbReference>
<dbReference type="GO" id="GO:0046872">
    <property type="term" value="F:metal ion binding"/>
    <property type="evidence" value="ECO:0007669"/>
    <property type="project" value="UniProtKB-KW"/>
</dbReference>
<dbReference type="InterPro" id="IPR051400">
    <property type="entry name" value="HAD-like_hydrolase"/>
</dbReference>
<keyword evidence="2" id="KW-0479">Metal-binding</keyword>
<reference evidence="5 6" key="1">
    <citation type="journal article" date="2008" name="BMC Genomics">
        <title>The linear chromosome of the plant-pathogenic mycoplasma 'Candidatus Phytoplasma mali'.</title>
        <authorList>
            <person name="Kube M."/>
            <person name="Schneider B."/>
            <person name="Kuhl H."/>
            <person name="Dandekar T."/>
            <person name="Heitmann K."/>
            <person name="Migdoll A.M."/>
            <person name="Reinhardt R."/>
            <person name="Seemueller E."/>
        </authorList>
    </citation>
    <scope>NUCLEOTIDE SEQUENCE [LARGE SCALE GENOMIC DNA]</scope>
    <source>
        <strain evidence="5 6">AT</strain>
    </source>
</reference>
<dbReference type="eggNOG" id="COG2179">
    <property type="taxonomic scope" value="Bacteria"/>
</dbReference>
<keyword evidence="4" id="KW-0460">Magnesium</keyword>
<dbReference type="GO" id="GO:0044281">
    <property type="term" value="P:small molecule metabolic process"/>
    <property type="evidence" value="ECO:0007669"/>
    <property type="project" value="UniProtKB-ARBA"/>
</dbReference>
<comment type="cofactor">
    <cofactor evidence="1">
        <name>Mg(2+)</name>
        <dbReference type="ChEBI" id="CHEBI:18420"/>
    </cofactor>
</comment>
<dbReference type="Gene3D" id="3.40.50.1000">
    <property type="entry name" value="HAD superfamily/HAD-like"/>
    <property type="match status" value="1"/>
</dbReference>
<dbReference type="InterPro" id="IPR006549">
    <property type="entry name" value="HAD-SF_hydro_IIIA"/>
</dbReference>
<dbReference type="AlphaFoldDB" id="B3QZP5"/>
<proteinExistence type="predicted"/>
<organism evidence="6">
    <name type="scientific">Phytoplasma mali (strain AT)</name>
    <dbReference type="NCBI Taxonomy" id="482235"/>
    <lineage>
        <taxon>Bacteria</taxon>
        <taxon>Bacillati</taxon>
        <taxon>Mycoplasmatota</taxon>
        <taxon>Mollicutes</taxon>
        <taxon>Acholeplasmatales</taxon>
        <taxon>Acholeplasmataceae</taxon>
        <taxon>Candidatus Phytoplasma</taxon>
        <taxon>16SrX (Apple proliferation group)</taxon>
    </lineage>
</organism>
<dbReference type="SUPFAM" id="SSF56784">
    <property type="entry name" value="HAD-like"/>
    <property type="match status" value="1"/>
</dbReference>
<dbReference type="Proteomes" id="UP000002020">
    <property type="component" value="Chromosome"/>
</dbReference>
<keyword evidence="3" id="KW-0378">Hydrolase</keyword>
<accession>B3QZP5</accession>
<evidence type="ECO:0000256" key="4">
    <source>
        <dbReference type="ARBA" id="ARBA00022842"/>
    </source>
</evidence>
<evidence type="ECO:0000256" key="3">
    <source>
        <dbReference type="ARBA" id="ARBA00022801"/>
    </source>
</evidence>
<sequence>MNYKLNRYVPDFYFDNIFKIPYDLFLSQGFKGIFFDLDNTLMCYSDKNLSNFTKKFLQKINEKFKIVIVSNASKKKLQKICNNDFLYVYLNIFCKKPSLFGFKHALKLINLPFNQVLMVGDQLITDIWGAHKMKIKSILVKPINREKEFLFTKFKRFWFERVILKKIKKQKNEIYENKLKNFANYLKF</sequence>
<dbReference type="PANTHER" id="PTHR46470:SF2">
    <property type="entry name" value="GLYCERALDEHYDE 3-PHOSPHATE PHOSPHATASE"/>
    <property type="match status" value="1"/>
</dbReference>
<dbReference type="InterPro" id="IPR036412">
    <property type="entry name" value="HAD-like_sf"/>
</dbReference>
<dbReference type="STRING" id="37692.ATP_00245"/>
<evidence type="ECO:0000256" key="1">
    <source>
        <dbReference type="ARBA" id="ARBA00001946"/>
    </source>
</evidence>
<protein>
    <submittedName>
        <fullName evidence="5">Had superfamily phosphatase, subfamily IIIa</fullName>
    </submittedName>
</protein>
<keyword evidence="6" id="KW-1185">Reference proteome</keyword>
<dbReference type="NCBIfam" id="TIGR01549">
    <property type="entry name" value="HAD-SF-IA-v1"/>
    <property type="match status" value="1"/>
</dbReference>
<dbReference type="InterPro" id="IPR006439">
    <property type="entry name" value="HAD-SF_hydro_IA"/>
</dbReference>
<evidence type="ECO:0000313" key="5">
    <source>
        <dbReference type="EMBL" id="CAP18432.1"/>
    </source>
</evidence>
<dbReference type="PANTHER" id="PTHR46470">
    <property type="entry name" value="N-ACYLNEURAMINATE-9-PHOSPHATASE"/>
    <property type="match status" value="1"/>
</dbReference>
<evidence type="ECO:0000313" key="6">
    <source>
        <dbReference type="Proteomes" id="UP000002020"/>
    </source>
</evidence>
<evidence type="ECO:0000256" key="2">
    <source>
        <dbReference type="ARBA" id="ARBA00022723"/>
    </source>
</evidence>
<dbReference type="KEGG" id="pml:ATP_00245"/>
<name>B3QZP5_PHYMT</name>